<reference evidence="2" key="1">
    <citation type="submission" date="2020-06" db="EMBL/GenBank/DDBJ databases">
        <authorList>
            <person name="Onetto C."/>
        </authorList>
    </citation>
    <scope>NUCLEOTIDE SEQUENCE</scope>
</reference>
<sequence>MSSPPRGQSESSASQQTPIYAPAADDDWEDDDDMDFEDDDGTEYATGDEIYFAGSDDIEETEFYGMNPSGSPELEGCGKS</sequence>
<evidence type="ECO:0000256" key="1">
    <source>
        <dbReference type="SAM" id="MobiDB-lite"/>
    </source>
</evidence>
<gene>
    <name evidence="2" type="ORF">AWRI4620_LOCUS4056</name>
</gene>
<dbReference type="AlphaFoldDB" id="A0A9N8PR86"/>
<feature type="compositionally biased region" description="Polar residues" evidence="1">
    <location>
        <begin position="1"/>
        <end position="18"/>
    </location>
</feature>
<dbReference type="Proteomes" id="UP000745764">
    <property type="component" value="Unassembled WGS sequence"/>
</dbReference>
<feature type="compositionally biased region" description="Acidic residues" evidence="1">
    <location>
        <begin position="24"/>
        <end position="42"/>
    </location>
</feature>
<accession>A0A9N8PR86</accession>
<comment type="caution">
    <text evidence="2">The sequence shown here is derived from an EMBL/GenBank/DDBJ whole genome shotgun (WGS) entry which is preliminary data.</text>
</comment>
<name>A0A9N8PR86_9PEZI</name>
<evidence type="ECO:0000313" key="2">
    <source>
        <dbReference type="EMBL" id="CAD0109801.1"/>
    </source>
</evidence>
<feature type="region of interest" description="Disordered" evidence="1">
    <location>
        <begin position="1"/>
        <end position="43"/>
    </location>
</feature>
<organism evidence="2 3">
    <name type="scientific">Aureobasidium uvarum</name>
    <dbReference type="NCBI Taxonomy" id="2773716"/>
    <lineage>
        <taxon>Eukaryota</taxon>
        <taxon>Fungi</taxon>
        <taxon>Dikarya</taxon>
        <taxon>Ascomycota</taxon>
        <taxon>Pezizomycotina</taxon>
        <taxon>Dothideomycetes</taxon>
        <taxon>Dothideomycetidae</taxon>
        <taxon>Dothideales</taxon>
        <taxon>Saccotheciaceae</taxon>
        <taxon>Aureobasidium</taxon>
    </lineage>
</organism>
<keyword evidence="3" id="KW-1185">Reference proteome</keyword>
<proteinExistence type="predicted"/>
<dbReference type="EMBL" id="CAINUL010000005">
    <property type="protein sequence ID" value="CAD0109801.1"/>
    <property type="molecule type" value="Genomic_DNA"/>
</dbReference>
<protein>
    <submittedName>
        <fullName evidence="2">Uncharacterized protein</fullName>
    </submittedName>
</protein>
<evidence type="ECO:0000313" key="3">
    <source>
        <dbReference type="Proteomes" id="UP000745764"/>
    </source>
</evidence>